<dbReference type="Proteomes" id="UP000516786">
    <property type="component" value="Plasmid pZXPA-20-602k"/>
</dbReference>
<sequence length="124" mass="13409">MTTFTPEYITTKSRIAEHLGAAGWSVASPRDREVSCMIAQKEYQTAVGGKTATISLEPWTTCLMLVSDYQSEGSNALSTNSLMVKPEIDDSTLAAAIGKYTASVDKAVDGTYARRLHLQFPKSA</sequence>
<dbReference type="AlphaFoldDB" id="A0A1X0ZX77"/>
<reference evidence="2 4" key="2">
    <citation type="submission" date="2020-09" db="EMBL/GenBank/DDBJ databases">
        <title>Co-existence of a novel multidrug-resistance efflux pump with carbapenem resistance gene blaVIM-2 in one megaplasmid in Pseudomonas putida.</title>
        <authorList>
            <person name="Peng K."/>
            <person name="Li R."/>
        </authorList>
    </citation>
    <scope>NUCLEOTIDE SEQUENCE [LARGE SCALE GENOMIC DNA]</scope>
    <source>
        <strain evidence="2 4">ZXPA-20</strain>
        <plasmid evidence="2 4">pZXPA-20-602k</plasmid>
    </source>
</reference>
<organism evidence="1 3">
    <name type="scientific">Pseudomonas putida</name>
    <name type="common">Arthrobacter siderocapsulatus</name>
    <dbReference type="NCBI Taxonomy" id="303"/>
    <lineage>
        <taxon>Bacteria</taxon>
        <taxon>Pseudomonadati</taxon>
        <taxon>Pseudomonadota</taxon>
        <taxon>Gammaproteobacteria</taxon>
        <taxon>Pseudomonadales</taxon>
        <taxon>Pseudomonadaceae</taxon>
        <taxon>Pseudomonas</taxon>
    </lineage>
</organism>
<geneLocation type="plasmid" evidence="2 4">
    <name>pZXPA-20-602k</name>
</geneLocation>
<evidence type="ECO:0000313" key="1">
    <source>
        <dbReference type="EMBL" id="ORL58749.1"/>
    </source>
</evidence>
<evidence type="ECO:0000313" key="3">
    <source>
        <dbReference type="Proteomes" id="UP000193675"/>
    </source>
</evidence>
<reference evidence="1 3" key="1">
    <citation type="submission" date="2017-04" db="EMBL/GenBank/DDBJ databases">
        <title>Presence of VIM-2 positive Pseudomonas species in chickens and their surrounding environment.</title>
        <authorList>
            <person name="Zhang R."/>
        </authorList>
    </citation>
    <scope>NUCLEOTIDE SEQUENCE [LARGE SCALE GENOMIC DNA]</scope>
    <source>
        <strain evidence="1 3">DZ-C18</strain>
    </source>
</reference>
<dbReference type="EMBL" id="CP061724">
    <property type="protein sequence ID" value="QOD01438.1"/>
    <property type="molecule type" value="Genomic_DNA"/>
</dbReference>
<accession>A0A1X0ZX77</accession>
<dbReference type="Proteomes" id="UP000193675">
    <property type="component" value="Unassembled WGS sequence"/>
</dbReference>
<protein>
    <submittedName>
        <fullName evidence="1">Uncharacterized protein</fullName>
    </submittedName>
</protein>
<evidence type="ECO:0000313" key="4">
    <source>
        <dbReference type="Proteomes" id="UP000516786"/>
    </source>
</evidence>
<dbReference type="EMBL" id="NBWC01000049">
    <property type="protein sequence ID" value="ORL58749.1"/>
    <property type="molecule type" value="Genomic_DNA"/>
</dbReference>
<proteinExistence type="predicted"/>
<gene>
    <name evidence="1" type="ORF">B7H17_24785</name>
    <name evidence="2" type="ORF">ID616_29855</name>
</gene>
<evidence type="ECO:0000313" key="2">
    <source>
        <dbReference type="EMBL" id="QOD01438.1"/>
    </source>
</evidence>
<name>A0A1X0ZX77_PSEPU</name>
<keyword evidence="2" id="KW-0614">Plasmid</keyword>
<dbReference type="RefSeq" id="WP_084851758.1">
    <property type="nucleotide sequence ID" value="NZ_CP061724.1"/>
</dbReference>